<dbReference type="PANTHER" id="PTHR13402:SF6">
    <property type="entry name" value="SECRETORY 16, ISOFORM I"/>
    <property type="match status" value="1"/>
</dbReference>
<feature type="region of interest" description="Disordered" evidence="6">
    <location>
        <begin position="1323"/>
        <end position="1359"/>
    </location>
</feature>
<feature type="compositionally biased region" description="Low complexity" evidence="6">
    <location>
        <begin position="634"/>
        <end position="646"/>
    </location>
</feature>
<keyword evidence="3" id="KW-0813">Transport</keyword>
<dbReference type="GO" id="GO:0070973">
    <property type="term" value="P:protein localization to endoplasmic reticulum exit site"/>
    <property type="evidence" value="ECO:0007669"/>
    <property type="project" value="TreeGrafter"/>
</dbReference>
<dbReference type="OrthoDB" id="8918678at2759"/>
<feature type="compositionally biased region" description="Low complexity" evidence="6">
    <location>
        <begin position="50"/>
        <end position="60"/>
    </location>
</feature>
<feature type="compositionally biased region" description="Low complexity" evidence="6">
    <location>
        <begin position="1388"/>
        <end position="1400"/>
    </location>
</feature>
<dbReference type="PANTHER" id="PTHR13402">
    <property type="entry name" value="RGPR-RELATED"/>
    <property type="match status" value="1"/>
</dbReference>
<comment type="similarity">
    <text evidence="2">Belongs to the SEC16 family.</text>
</comment>
<feature type="compositionally biased region" description="Gly residues" evidence="6">
    <location>
        <begin position="402"/>
        <end position="411"/>
    </location>
</feature>
<dbReference type="EMBL" id="CH964239">
    <property type="protein sequence ID" value="EDW81866.2"/>
    <property type="molecule type" value="Genomic_DNA"/>
</dbReference>
<feature type="domain" description="Sec16 Sec23-binding" evidence="7">
    <location>
        <begin position="970"/>
        <end position="1216"/>
    </location>
</feature>
<protein>
    <recommendedName>
        <fullName evidence="7">Sec16 Sec23-binding domain-containing protein</fullName>
    </recommendedName>
</protein>
<feature type="compositionally biased region" description="Low complexity" evidence="6">
    <location>
        <begin position="1341"/>
        <end position="1352"/>
    </location>
</feature>
<feature type="compositionally biased region" description="Basic and acidic residues" evidence="6">
    <location>
        <begin position="555"/>
        <end position="583"/>
    </location>
</feature>
<dbReference type="STRING" id="7260.B4NDP4"/>
<dbReference type="GO" id="GO:0070971">
    <property type="term" value="C:endoplasmic reticulum exit site"/>
    <property type="evidence" value="ECO:0007669"/>
    <property type="project" value="TreeGrafter"/>
</dbReference>
<feature type="compositionally biased region" description="Acidic residues" evidence="6">
    <location>
        <begin position="163"/>
        <end position="179"/>
    </location>
</feature>
<name>B4NDP4_DROWI</name>
<dbReference type="GO" id="GO:0016192">
    <property type="term" value="P:vesicle-mediated transport"/>
    <property type="evidence" value="ECO:0007669"/>
    <property type="project" value="UniProtKB-KW"/>
</dbReference>
<reference evidence="8 9" key="1">
    <citation type="journal article" date="2007" name="Nature">
        <title>Evolution of genes and genomes on the Drosophila phylogeny.</title>
        <authorList>
            <consortium name="Drosophila 12 Genomes Consortium"/>
            <person name="Clark A.G."/>
            <person name="Eisen M.B."/>
            <person name="Smith D.R."/>
            <person name="Bergman C.M."/>
            <person name="Oliver B."/>
            <person name="Markow T.A."/>
            <person name="Kaufman T.C."/>
            <person name="Kellis M."/>
            <person name="Gelbart W."/>
            <person name="Iyer V.N."/>
            <person name="Pollard D.A."/>
            <person name="Sackton T.B."/>
            <person name="Larracuente A.M."/>
            <person name="Singh N.D."/>
            <person name="Abad J.P."/>
            <person name="Abt D.N."/>
            <person name="Adryan B."/>
            <person name="Aguade M."/>
            <person name="Akashi H."/>
            <person name="Anderson W.W."/>
            <person name="Aquadro C.F."/>
            <person name="Ardell D.H."/>
            <person name="Arguello R."/>
            <person name="Artieri C.G."/>
            <person name="Barbash D.A."/>
            <person name="Barker D."/>
            <person name="Barsanti P."/>
            <person name="Batterham P."/>
            <person name="Batzoglou S."/>
            <person name="Begun D."/>
            <person name="Bhutkar A."/>
            <person name="Blanco E."/>
            <person name="Bosak S.A."/>
            <person name="Bradley R.K."/>
            <person name="Brand A.D."/>
            <person name="Brent M.R."/>
            <person name="Brooks A.N."/>
            <person name="Brown R.H."/>
            <person name="Butlin R.K."/>
            <person name="Caggese C."/>
            <person name="Calvi B.R."/>
            <person name="Bernardo de Carvalho A."/>
            <person name="Caspi A."/>
            <person name="Castrezana S."/>
            <person name="Celniker S.E."/>
            <person name="Chang J.L."/>
            <person name="Chapple C."/>
            <person name="Chatterji S."/>
            <person name="Chinwalla A."/>
            <person name="Civetta A."/>
            <person name="Clifton S.W."/>
            <person name="Comeron J.M."/>
            <person name="Costello J.C."/>
            <person name="Coyne J.A."/>
            <person name="Daub J."/>
            <person name="David R.G."/>
            <person name="Delcher A.L."/>
            <person name="Delehaunty K."/>
            <person name="Do C.B."/>
            <person name="Ebling H."/>
            <person name="Edwards K."/>
            <person name="Eickbush T."/>
            <person name="Evans J.D."/>
            <person name="Filipski A."/>
            <person name="Findeiss S."/>
            <person name="Freyhult E."/>
            <person name="Fulton L."/>
            <person name="Fulton R."/>
            <person name="Garcia A.C."/>
            <person name="Gardiner A."/>
            <person name="Garfield D.A."/>
            <person name="Garvin B.E."/>
            <person name="Gibson G."/>
            <person name="Gilbert D."/>
            <person name="Gnerre S."/>
            <person name="Godfrey J."/>
            <person name="Good R."/>
            <person name="Gotea V."/>
            <person name="Gravely B."/>
            <person name="Greenberg A.J."/>
            <person name="Griffiths-Jones S."/>
            <person name="Gross S."/>
            <person name="Guigo R."/>
            <person name="Gustafson E.A."/>
            <person name="Haerty W."/>
            <person name="Hahn M.W."/>
            <person name="Halligan D.L."/>
            <person name="Halpern A.L."/>
            <person name="Halter G.M."/>
            <person name="Han M.V."/>
            <person name="Heger A."/>
            <person name="Hillier L."/>
            <person name="Hinrichs A.S."/>
            <person name="Holmes I."/>
            <person name="Hoskins R.A."/>
            <person name="Hubisz M.J."/>
            <person name="Hultmark D."/>
            <person name="Huntley M.A."/>
            <person name="Jaffe D.B."/>
            <person name="Jagadeeshan S."/>
            <person name="Jeck W.R."/>
            <person name="Johnson J."/>
            <person name="Jones C.D."/>
            <person name="Jordan W.C."/>
            <person name="Karpen G.H."/>
            <person name="Kataoka E."/>
            <person name="Keightley P.D."/>
            <person name="Kheradpour P."/>
            <person name="Kirkness E.F."/>
            <person name="Koerich L.B."/>
            <person name="Kristiansen K."/>
            <person name="Kudrna D."/>
            <person name="Kulathinal R.J."/>
            <person name="Kumar S."/>
            <person name="Kwok R."/>
            <person name="Lander E."/>
            <person name="Langley C.H."/>
            <person name="Lapoint R."/>
            <person name="Lazzaro B.P."/>
            <person name="Lee S.J."/>
            <person name="Levesque L."/>
            <person name="Li R."/>
            <person name="Lin C.F."/>
            <person name="Lin M.F."/>
            <person name="Lindblad-Toh K."/>
            <person name="Llopart A."/>
            <person name="Long M."/>
            <person name="Low L."/>
            <person name="Lozovsky E."/>
            <person name="Lu J."/>
            <person name="Luo M."/>
            <person name="Machado C.A."/>
            <person name="Makalowski W."/>
            <person name="Marzo M."/>
            <person name="Matsuda M."/>
            <person name="Matzkin L."/>
            <person name="McAllister B."/>
            <person name="McBride C.S."/>
            <person name="McKernan B."/>
            <person name="McKernan K."/>
            <person name="Mendez-Lago M."/>
            <person name="Minx P."/>
            <person name="Mollenhauer M.U."/>
            <person name="Montooth K."/>
            <person name="Mount S.M."/>
            <person name="Mu X."/>
            <person name="Myers E."/>
            <person name="Negre B."/>
            <person name="Newfeld S."/>
            <person name="Nielsen R."/>
            <person name="Noor M.A."/>
            <person name="O'Grady P."/>
            <person name="Pachter L."/>
            <person name="Papaceit M."/>
            <person name="Parisi M.J."/>
            <person name="Parisi M."/>
            <person name="Parts L."/>
            <person name="Pedersen J.S."/>
            <person name="Pesole G."/>
            <person name="Phillippy A.M."/>
            <person name="Ponting C.P."/>
            <person name="Pop M."/>
            <person name="Porcelli D."/>
            <person name="Powell J.R."/>
            <person name="Prohaska S."/>
            <person name="Pruitt K."/>
            <person name="Puig M."/>
            <person name="Quesneville H."/>
            <person name="Ram K.R."/>
            <person name="Rand D."/>
            <person name="Rasmussen M.D."/>
            <person name="Reed L.K."/>
            <person name="Reenan R."/>
            <person name="Reily A."/>
            <person name="Remington K.A."/>
            <person name="Rieger T.T."/>
            <person name="Ritchie M.G."/>
            <person name="Robin C."/>
            <person name="Rogers Y.H."/>
            <person name="Rohde C."/>
            <person name="Rozas J."/>
            <person name="Rubenfield M.J."/>
            <person name="Ruiz A."/>
            <person name="Russo S."/>
            <person name="Salzberg S.L."/>
            <person name="Sanchez-Gracia A."/>
            <person name="Saranga D.J."/>
            <person name="Sato H."/>
            <person name="Schaeffer S.W."/>
            <person name="Schatz M.C."/>
            <person name="Schlenke T."/>
            <person name="Schwartz R."/>
            <person name="Segarra C."/>
            <person name="Singh R.S."/>
            <person name="Sirot L."/>
            <person name="Sirota M."/>
            <person name="Sisneros N.B."/>
            <person name="Smith C.D."/>
            <person name="Smith T.F."/>
            <person name="Spieth J."/>
            <person name="Stage D.E."/>
            <person name="Stark A."/>
            <person name="Stephan W."/>
            <person name="Strausberg R.L."/>
            <person name="Strempel S."/>
            <person name="Sturgill D."/>
            <person name="Sutton G."/>
            <person name="Sutton G.G."/>
            <person name="Tao W."/>
            <person name="Teichmann S."/>
            <person name="Tobari Y.N."/>
            <person name="Tomimura Y."/>
            <person name="Tsolas J.M."/>
            <person name="Valente V.L."/>
            <person name="Venter E."/>
            <person name="Venter J.C."/>
            <person name="Vicario S."/>
            <person name="Vieira F.G."/>
            <person name="Vilella A.J."/>
            <person name="Villasante A."/>
            <person name="Walenz B."/>
            <person name="Wang J."/>
            <person name="Wasserman M."/>
            <person name="Watts T."/>
            <person name="Wilson D."/>
            <person name="Wilson R.K."/>
            <person name="Wing R.A."/>
            <person name="Wolfner M.F."/>
            <person name="Wong A."/>
            <person name="Wong G.K."/>
            <person name="Wu C.I."/>
            <person name="Wu G."/>
            <person name="Yamamoto D."/>
            <person name="Yang H.P."/>
            <person name="Yang S.P."/>
            <person name="Yorke J.A."/>
            <person name="Yoshida K."/>
            <person name="Zdobnov E."/>
            <person name="Zhang P."/>
            <person name="Zhang Y."/>
            <person name="Zimin A.V."/>
            <person name="Baldwin J."/>
            <person name="Abdouelleil A."/>
            <person name="Abdulkadir J."/>
            <person name="Abebe A."/>
            <person name="Abera B."/>
            <person name="Abreu J."/>
            <person name="Acer S.C."/>
            <person name="Aftuck L."/>
            <person name="Alexander A."/>
            <person name="An P."/>
            <person name="Anderson E."/>
            <person name="Anderson S."/>
            <person name="Arachi H."/>
            <person name="Azer M."/>
            <person name="Bachantsang P."/>
            <person name="Barry A."/>
            <person name="Bayul T."/>
            <person name="Berlin A."/>
            <person name="Bessette D."/>
            <person name="Bloom T."/>
            <person name="Blye J."/>
            <person name="Boguslavskiy L."/>
            <person name="Bonnet C."/>
            <person name="Boukhgalter B."/>
            <person name="Bourzgui I."/>
            <person name="Brown A."/>
            <person name="Cahill P."/>
            <person name="Channer S."/>
            <person name="Cheshatsang Y."/>
            <person name="Chuda L."/>
            <person name="Citroen M."/>
            <person name="Collymore A."/>
            <person name="Cooke P."/>
            <person name="Costello M."/>
            <person name="D'Aco K."/>
            <person name="Daza R."/>
            <person name="De Haan G."/>
            <person name="DeGray S."/>
            <person name="DeMaso C."/>
            <person name="Dhargay N."/>
            <person name="Dooley K."/>
            <person name="Dooley E."/>
            <person name="Doricent M."/>
            <person name="Dorje P."/>
            <person name="Dorjee K."/>
            <person name="Dupes A."/>
            <person name="Elong R."/>
            <person name="Falk J."/>
            <person name="Farina A."/>
            <person name="Faro S."/>
            <person name="Ferguson D."/>
            <person name="Fisher S."/>
            <person name="Foley C.D."/>
            <person name="Franke A."/>
            <person name="Friedrich D."/>
            <person name="Gadbois L."/>
            <person name="Gearin G."/>
            <person name="Gearin C.R."/>
            <person name="Giannoukos G."/>
            <person name="Goode T."/>
            <person name="Graham J."/>
            <person name="Grandbois E."/>
            <person name="Grewal S."/>
            <person name="Gyaltsen K."/>
            <person name="Hafez N."/>
            <person name="Hagos B."/>
            <person name="Hall J."/>
            <person name="Henson C."/>
            <person name="Hollinger A."/>
            <person name="Honan T."/>
            <person name="Huard M.D."/>
            <person name="Hughes L."/>
            <person name="Hurhula B."/>
            <person name="Husby M.E."/>
            <person name="Kamat A."/>
            <person name="Kanga B."/>
            <person name="Kashin S."/>
            <person name="Khazanovich D."/>
            <person name="Kisner P."/>
            <person name="Lance K."/>
            <person name="Lara M."/>
            <person name="Lee W."/>
            <person name="Lennon N."/>
            <person name="Letendre F."/>
            <person name="LeVine R."/>
            <person name="Lipovsky A."/>
            <person name="Liu X."/>
            <person name="Liu J."/>
            <person name="Liu S."/>
            <person name="Lokyitsang T."/>
            <person name="Lokyitsang Y."/>
            <person name="Lubonja R."/>
            <person name="Lui A."/>
            <person name="MacDonald P."/>
            <person name="Magnisalis V."/>
            <person name="Maru K."/>
            <person name="Matthews C."/>
            <person name="McCusker W."/>
            <person name="McDonough S."/>
            <person name="Mehta T."/>
            <person name="Meldrim J."/>
            <person name="Meneus L."/>
            <person name="Mihai O."/>
            <person name="Mihalev A."/>
            <person name="Mihova T."/>
            <person name="Mittelman R."/>
            <person name="Mlenga V."/>
            <person name="Montmayeur A."/>
            <person name="Mulrain L."/>
            <person name="Navidi A."/>
            <person name="Naylor J."/>
            <person name="Negash T."/>
            <person name="Nguyen T."/>
            <person name="Nguyen N."/>
            <person name="Nicol R."/>
            <person name="Norbu C."/>
            <person name="Norbu N."/>
            <person name="Novod N."/>
            <person name="O'Neill B."/>
            <person name="Osman S."/>
            <person name="Markiewicz E."/>
            <person name="Oyono O.L."/>
            <person name="Patti C."/>
            <person name="Phunkhang P."/>
            <person name="Pierre F."/>
            <person name="Priest M."/>
            <person name="Raghuraman S."/>
            <person name="Rege F."/>
            <person name="Reyes R."/>
            <person name="Rise C."/>
            <person name="Rogov P."/>
            <person name="Ross K."/>
            <person name="Ryan E."/>
            <person name="Settipalli S."/>
            <person name="Shea T."/>
            <person name="Sherpa N."/>
            <person name="Shi L."/>
            <person name="Shih D."/>
            <person name="Sparrow T."/>
            <person name="Spaulding J."/>
            <person name="Stalker J."/>
            <person name="Stange-Thomann N."/>
            <person name="Stavropoulos S."/>
            <person name="Stone C."/>
            <person name="Strader C."/>
            <person name="Tesfaye S."/>
            <person name="Thomson T."/>
            <person name="Thoulutsang Y."/>
            <person name="Thoulutsang D."/>
            <person name="Topham K."/>
            <person name="Topping I."/>
            <person name="Tsamla T."/>
            <person name="Vassiliev H."/>
            <person name="Vo A."/>
            <person name="Wangchuk T."/>
            <person name="Wangdi T."/>
            <person name="Weiand M."/>
            <person name="Wilkinson J."/>
            <person name="Wilson A."/>
            <person name="Yadav S."/>
            <person name="Young G."/>
            <person name="Yu Q."/>
            <person name="Zembek L."/>
            <person name="Zhong D."/>
            <person name="Zimmer A."/>
            <person name="Zwirko Z."/>
            <person name="Jaffe D.B."/>
            <person name="Alvarez P."/>
            <person name="Brockman W."/>
            <person name="Butler J."/>
            <person name="Chin C."/>
            <person name="Gnerre S."/>
            <person name="Grabherr M."/>
            <person name="Kleber M."/>
            <person name="Mauceli E."/>
            <person name="MacCallum I."/>
        </authorList>
    </citation>
    <scope>NUCLEOTIDE SEQUENCE [LARGE SCALE GENOMIC DNA]</scope>
    <source>
        <strain evidence="9">Tucson 14030-0811.24</strain>
    </source>
</reference>
<sequence length="1718" mass="188521">MALPESIGATPTMGAAGGGNPFKRSTGPSQRVNILAATAAQPPNPPQPQPSSLASLPTSTIDPMFTEPPPHVDTTSILSLPPAPAPLASLPPVPAPTVGVIYNQVSLPSRVSNAAPAIEPSDVPKPFNHSFGIYENQEVLAAPNDERAQYLQTSHLSEQPTDAADDGEANWEADDDDDQLLPPPGLSRLVLGQPELEQQRLVTGTEQPIAVQAVHMPERQADGEDTSDGEQLASRSPPHRVVTGVETTALPSLPLQREQREVVLDGENLEDQEAAVPVGGVLLPSAAQSSILAAAASAISVEQSSEEITTISQPPAPTPSSQSQQRNQQLPTRPKPRSGHSLELDSEDESDELLLSERERDRVTAADHRRDLPTEEHQKRRSGRRSGSHYNNYDGETEDSIRGGGNGGGIAGSAATGSSHGGGEGKPSRDRDRRSHDQQRNRRGLDADQDRERERNWRRRSQKYHSGGEDQERYDHSNSRRGYGNNSSLYDGESDAPDMADLDVDNNVGSGPASSSKGSRNQRRSAAAAADDDYDDYDHQRGHYRGGRSGGPKSSLDKSRSSGRRSYEQRDRRLDDSTLERERDRRRRHHPDQRHWDGYEEYRRKSSRNSDLEKERTNNGGGSNATGGSKRRSNNNNSNNNTSSSNYDPYTASPAAYDPYGMYEQMSRNPHAYADMYAKFYGQILDAAAAKQFVAAAAAQAQVAAANIAPGSEAALLRERERAEIAGDVSSTIPGYASAATPTPLQGGMEVARPPRRRTPLQFNRPHLVASYAMSLLLKVKPKYAGRGRLRNDVEVAAPRIKDATSSLFRSYPGPLQGRKLHKDKIISFCKEQIRLGPTRQCTVLYATQKKPQGNVDKYRASHALMWNLLILLLRQNGYIADTDVGDLLLENQHEYPYSPTEVDNEMETENEVEGDTTELQATEASENLDASDAAAAQQQQQVHQGDDVHSGPPSGNQPVSEQAAIDQFRSYVLRGNVEEALQWATDNNLWTHAFFLALYEDRYALTDVAQKFLNKAIKANDPLQTLYQMKSCHTPACVSQLKDEQWGDWRSHLSILVTNKSRQPEYDRSSVVALGDTLFQRGDIYAAHFCYLVAQEEFGRYDSTATEQTTLTANVPKLILLGASHYKHFNEFASNEAIIMTEIYEYARSLFDQKFSIANFQHYKFLLATRILDYGQHFRCTNYLEQIARHIEIKPESYDSDFIQRVYNLAERLRYHDPILMNRVFFASPPNAAANGSSSSNNNKDTLSEEKTWLRQLRALADTTTYPQQQQQQLQNDIDQQFAEVNKQFRELNMQYDDTLQVAKDAAQPTDLQQQPNVQQPEYYEQPHPEQETLNDPNGQLQQQQPQQAQVVPPPMFYDPSAVQQQAATGQYGHIEPSVEAYGGQPLEQQQQHHQQQPQDPSLYGQPAAATTGAYDYWAGTQQPPYGDEHQHQQARPAISMPKSKSYDDDDDTNRGADATNDAKPSAGAGKPQSVGGAGAGGRDLGAPGNQNAGWFGGLWNKLSLKPKNQMILPDDKNPTIVWDKERKCWTNTEGNADEQESFKPPPKMSDMGLAAASAPAGAVPPSGPPAPPNVIAANTNSWPQETLQQSQVYGANPMEYAAPPAVASAVPTTMPDAYGAAAAAAPTVAPLPVVNPAPTSNAPAVPGGAQPKLTSNIFKMQRNRTLKNSYVDVFNPSGAPMSAAPENVLAPVIAPAAVPQGGYFVPGQQQHYQQQQ</sequence>
<feature type="compositionally biased region" description="Basic and acidic residues" evidence="6">
    <location>
        <begin position="426"/>
        <end position="455"/>
    </location>
</feature>
<dbReference type="HOGENOM" id="CLU_001024_0_0_1"/>
<feature type="compositionally biased region" description="Basic and acidic residues" evidence="6">
    <location>
        <begin position="593"/>
        <end position="617"/>
    </location>
</feature>
<proteinExistence type="inferred from homology"/>
<dbReference type="FunCoup" id="B4NDP4">
    <property type="interactions" value="82"/>
</dbReference>
<dbReference type="eggNOG" id="KOG1913">
    <property type="taxonomic scope" value="Eukaryota"/>
</dbReference>
<dbReference type="GO" id="GO:0012507">
    <property type="term" value="C:ER to Golgi transport vesicle membrane"/>
    <property type="evidence" value="ECO:0007669"/>
    <property type="project" value="TreeGrafter"/>
</dbReference>
<evidence type="ECO:0000256" key="2">
    <source>
        <dbReference type="ARBA" id="ARBA00005927"/>
    </source>
</evidence>
<evidence type="ECO:0000259" key="7">
    <source>
        <dbReference type="Pfam" id="PF12931"/>
    </source>
</evidence>
<evidence type="ECO:0000256" key="1">
    <source>
        <dbReference type="ARBA" id="ARBA00004240"/>
    </source>
</evidence>
<dbReference type="Gene3D" id="1.25.40.1030">
    <property type="match status" value="1"/>
</dbReference>
<keyword evidence="5" id="KW-0931">ER-Golgi transport</keyword>
<evidence type="ECO:0000256" key="3">
    <source>
        <dbReference type="ARBA" id="ARBA00022448"/>
    </source>
</evidence>
<dbReference type="InterPro" id="IPR024298">
    <property type="entry name" value="Sec16_Sec23-bd"/>
</dbReference>
<dbReference type="Proteomes" id="UP000007798">
    <property type="component" value="Unassembled WGS sequence"/>
</dbReference>
<accession>B4NDP4</accession>
<comment type="subcellular location">
    <subcellularLocation>
        <location evidence="1">Endoplasmic reticulum</location>
    </subcellularLocation>
</comment>
<dbReference type="CDD" id="cd09233">
    <property type="entry name" value="ACE1-Sec16-like"/>
    <property type="match status" value="1"/>
</dbReference>
<evidence type="ECO:0000313" key="9">
    <source>
        <dbReference type="Proteomes" id="UP000007798"/>
    </source>
</evidence>
<dbReference type="GO" id="GO:0007030">
    <property type="term" value="P:Golgi organization"/>
    <property type="evidence" value="ECO:0007669"/>
    <property type="project" value="TreeGrafter"/>
</dbReference>
<feature type="compositionally biased region" description="Acidic residues" evidence="6">
    <location>
        <begin position="344"/>
        <end position="354"/>
    </location>
</feature>
<keyword evidence="9" id="KW-1185">Reference proteome</keyword>
<feature type="region of interest" description="Disordered" evidence="6">
    <location>
        <begin position="300"/>
        <end position="650"/>
    </location>
</feature>
<feature type="region of interest" description="Disordered" evidence="6">
    <location>
        <begin position="144"/>
        <end position="186"/>
    </location>
</feature>
<dbReference type="InParanoid" id="B4NDP4"/>
<feature type="region of interest" description="Disordered" evidence="6">
    <location>
        <begin position="897"/>
        <end position="961"/>
    </location>
</feature>
<evidence type="ECO:0000256" key="6">
    <source>
        <dbReference type="SAM" id="MobiDB-lite"/>
    </source>
</evidence>
<gene>
    <name evidence="8" type="primary">Dwil\GK25487</name>
    <name evidence="8" type="ORF">Dwil_GK25487</name>
</gene>
<feature type="region of interest" description="Disordered" evidence="6">
    <location>
        <begin position="217"/>
        <end position="242"/>
    </location>
</feature>
<feature type="region of interest" description="Disordered" evidence="6">
    <location>
        <begin position="1388"/>
        <end position="1490"/>
    </location>
</feature>
<feature type="region of interest" description="Disordered" evidence="6">
    <location>
        <begin position="1"/>
        <end position="93"/>
    </location>
</feature>
<feature type="compositionally biased region" description="Basic and acidic residues" evidence="6">
    <location>
        <begin position="355"/>
        <end position="378"/>
    </location>
</feature>
<feature type="compositionally biased region" description="Polar residues" evidence="6">
    <location>
        <begin position="150"/>
        <end position="160"/>
    </location>
</feature>
<feature type="compositionally biased region" description="Pro residues" evidence="6">
    <location>
        <begin position="81"/>
        <end position="93"/>
    </location>
</feature>
<evidence type="ECO:0000313" key="8">
    <source>
        <dbReference type="EMBL" id="EDW81866.2"/>
    </source>
</evidence>
<feature type="compositionally biased region" description="Polar residues" evidence="6">
    <location>
        <begin position="507"/>
        <end position="519"/>
    </location>
</feature>
<feature type="compositionally biased region" description="Acidic residues" evidence="6">
    <location>
        <begin position="492"/>
        <end position="504"/>
    </location>
</feature>
<feature type="compositionally biased region" description="Acidic residues" evidence="6">
    <location>
        <begin position="903"/>
        <end position="917"/>
    </location>
</feature>
<feature type="compositionally biased region" description="Basic and acidic residues" evidence="6">
    <location>
        <begin position="466"/>
        <end position="478"/>
    </location>
</feature>
<evidence type="ECO:0000256" key="4">
    <source>
        <dbReference type="ARBA" id="ARBA00022824"/>
    </source>
</evidence>
<organism evidence="8 9">
    <name type="scientific">Drosophila willistoni</name>
    <name type="common">Fruit fly</name>
    <dbReference type="NCBI Taxonomy" id="7260"/>
    <lineage>
        <taxon>Eukaryota</taxon>
        <taxon>Metazoa</taxon>
        <taxon>Ecdysozoa</taxon>
        <taxon>Arthropoda</taxon>
        <taxon>Hexapoda</taxon>
        <taxon>Insecta</taxon>
        <taxon>Pterygota</taxon>
        <taxon>Neoptera</taxon>
        <taxon>Endopterygota</taxon>
        <taxon>Diptera</taxon>
        <taxon>Brachycera</taxon>
        <taxon>Muscomorpha</taxon>
        <taxon>Ephydroidea</taxon>
        <taxon>Drosophilidae</taxon>
        <taxon>Drosophila</taxon>
        <taxon>Sophophora</taxon>
    </lineage>
</organism>
<dbReference type="Pfam" id="PF12931">
    <property type="entry name" value="TPR_Sec16"/>
    <property type="match status" value="1"/>
</dbReference>
<evidence type="ECO:0000256" key="5">
    <source>
        <dbReference type="ARBA" id="ARBA00022892"/>
    </source>
</evidence>
<keyword evidence="4" id="KW-0256">Endoplasmic reticulum</keyword>